<proteinExistence type="predicted"/>
<sequence>MYHVGAQKTDICPVDHQPTQEGTPPPERPQMLNRAVGIMNQITSDDQRILIQIAALHERAKMLWEQAKNVRDVVRAEQGRRMRLEGYFACMAKGVDI</sequence>
<accession>A0A0D0A0T5</accession>
<dbReference type="OrthoDB" id="2700495at2759"/>
<dbReference type="AlphaFoldDB" id="A0A0D0A0T5"/>
<feature type="region of interest" description="Disordered" evidence="1">
    <location>
        <begin position="1"/>
        <end position="29"/>
    </location>
</feature>
<gene>
    <name evidence="2" type="ORF">CY34DRAFT_812193</name>
</gene>
<protein>
    <submittedName>
        <fullName evidence="2">Uncharacterized protein</fullName>
    </submittedName>
</protein>
<organism evidence="2 3">
    <name type="scientific">Suillus luteus UH-Slu-Lm8-n1</name>
    <dbReference type="NCBI Taxonomy" id="930992"/>
    <lineage>
        <taxon>Eukaryota</taxon>
        <taxon>Fungi</taxon>
        <taxon>Dikarya</taxon>
        <taxon>Basidiomycota</taxon>
        <taxon>Agaricomycotina</taxon>
        <taxon>Agaricomycetes</taxon>
        <taxon>Agaricomycetidae</taxon>
        <taxon>Boletales</taxon>
        <taxon>Suillineae</taxon>
        <taxon>Suillaceae</taxon>
        <taxon>Suillus</taxon>
    </lineage>
</organism>
<evidence type="ECO:0000313" key="3">
    <source>
        <dbReference type="Proteomes" id="UP000054485"/>
    </source>
</evidence>
<keyword evidence="3" id="KW-1185">Reference proteome</keyword>
<dbReference type="InParanoid" id="A0A0D0A0T5"/>
<name>A0A0D0A0T5_9AGAM</name>
<reference evidence="2 3" key="1">
    <citation type="submission" date="2014-04" db="EMBL/GenBank/DDBJ databases">
        <authorList>
            <consortium name="DOE Joint Genome Institute"/>
            <person name="Kuo A."/>
            <person name="Ruytinx J."/>
            <person name="Rineau F."/>
            <person name="Colpaert J."/>
            <person name="Kohler A."/>
            <person name="Nagy L.G."/>
            <person name="Floudas D."/>
            <person name="Copeland A."/>
            <person name="Barry K.W."/>
            <person name="Cichocki N."/>
            <person name="Veneault-Fourrey C."/>
            <person name="LaButti K."/>
            <person name="Lindquist E.A."/>
            <person name="Lipzen A."/>
            <person name="Lundell T."/>
            <person name="Morin E."/>
            <person name="Murat C."/>
            <person name="Sun H."/>
            <person name="Tunlid A."/>
            <person name="Henrissat B."/>
            <person name="Grigoriev I.V."/>
            <person name="Hibbett D.S."/>
            <person name="Martin F."/>
            <person name="Nordberg H.P."/>
            <person name="Cantor M.N."/>
            <person name="Hua S.X."/>
        </authorList>
    </citation>
    <scope>NUCLEOTIDE SEQUENCE [LARGE SCALE GENOMIC DNA]</scope>
    <source>
        <strain evidence="2 3">UH-Slu-Lm8-n1</strain>
    </source>
</reference>
<evidence type="ECO:0000256" key="1">
    <source>
        <dbReference type="SAM" id="MobiDB-lite"/>
    </source>
</evidence>
<reference evidence="3" key="2">
    <citation type="submission" date="2015-01" db="EMBL/GenBank/DDBJ databases">
        <title>Evolutionary Origins and Diversification of the Mycorrhizal Mutualists.</title>
        <authorList>
            <consortium name="DOE Joint Genome Institute"/>
            <consortium name="Mycorrhizal Genomics Consortium"/>
            <person name="Kohler A."/>
            <person name="Kuo A."/>
            <person name="Nagy L.G."/>
            <person name="Floudas D."/>
            <person name="Copeland A."/>
            <person name="Barry K.W."/>
            <person name="Cichocki N."/>
            <person name="Veneault-Fourrey C."/>
            <person name="LaButti K."/>
            <person name="Lindquist E.A."/>
            <person name="Lipzen A."/>
            <person name="Lundell T."/>
            <person name="Morin E."/>
            <person name="Murat C."/>
            <person name="Riley R."/>
            <person name="Ohm R."/>
            <person name="Sun H."/>
            <person name="Tunlid A."/>
            <person name="Henrissat B."/>
            <person name="Grigoriev I.V."/>
            <person name="Hibbett D.S."/>
            <person name="Martin F."/>
        </authorList>
    </citation>
    <scope>NUCLEOTIDE SEQUENCE [LARGE SCALE GENOMIC DNA]</scope>
    <source>
        <strain evidence="3">UH-Slu-Lm8-n1</strain>
    </source>
</reference>
<dbReference type="HOGENOM" id="CLU_162187_0_0_1"/>
<dbReference type="Proteomes" id="UP000054485">
    <property type="component" value="Unassembled WGS sequence"/>
</dbReference>
<dbReference type="EMBL" id="KN835627">
    <property type="protein sequence ID" value="KIK35411.1"/>
    <property type="molecule type" value="Genomic_DNA"/>
</dbReference>
<evidence type="ECO:0000313" key="2">
    <source>
        <dbReference type="EMBL" id="KIK35411.1"/>
    </source>
</evidence>